<dbReference type="InterPro" id="IPR050807">
    <property type="entry name" value="TransReg_Diox_bact_type"/>
</dbReference>
<dbReference type="GO" id="GO:0005829">
    <property type="term" value="C:cytosol"/>
    <property type="evidence" value="ECO:0007669"/>
    <property type="project" value="TreeGrafter"/>
</dbReference>
<dbReference type="CDD" id="cd00093">
    <property type="entry name" value="HTH_XRE"/>
    <property type="match status" value="1"/>
</dbReference>
<comment type="caution">
    <text evidence="4">The sequence shown here is derived from an EMBL/GenBank/DDBJ whole genome shotgun (WGS) entry which is preliminary data.</text>
</comment>
<keyword evidence="1" id="KW-0238">DNA-binding</keyword>
<evidence type="ECO:0000259" key="3">
    <source>
        <dbReference type="PROSITE" id="PS50943"/>
    </source>
</evidence>
<dbReference type="GO" id="GO:0003700">
    <property type="term" value="F:DNA-binding transcription factor activity"/>
    <property type="evidence" value="ECO:0007669"/>
    <property type="project" value="TreeGrafter"/>
</dbReference>
<dbReference type="InterPro" id="IPR001387">
    <property type="entry name" value="Cro/C1-type_HTH"/>
</dbReference>
<dbReference type="Pfam" id="PF01381">
    <property type="entry name" value="HTH_3"/>
    <property type="match status" value="1"/>
</dbReference>
<dbReference type="PANTHER" id="PTHR46797:SF24">
    <property type="entry name" value="DNA-BINDING PHAGE PROTEIN"/>
    <property type="match status" value="1"/>
</dbReference>
<gene>
    <name evidence="4" type="ORF">Bccel_4345</name>
</gene>
<dbReference type="SUPFAM" id="SSF47413">
    <property type="entry name" value="lambda repressor-like DNA-binding domains"/>
    <property type="match status" value="1"/>
</dbReference>
<dbReference type="Proteomes" id="UP000036923">
    <property type="component" value="Unassembled WGS sequence"/>
</dbReference>
<dbReference type="STRING" id="398512.Bccel_4345"/>
<dbReference type="EMBL" id="LGTC01000001">
    <property type="protein sequence ID" value="KNY29071.1"/>
    <property type="molecule type" value="Genomic_DNA"/>
</dbReference>
<organism evidence="4 5">
    <name type="scientific">Pseudobacteroides cellulosolvens ATCC 35603 = DSM 2933</name>
    <dbReference type="NCBI Taxonomy" id="398512"/>
    <lineage>
        <taxon>Bacteria</taxon>
        <taxon>Bacillati</taxon>
        <taxon>Bacillota</taxon>
        <taxon>Clostridia</taxon>
        <taxon>Eubacteriales</taxon>
        <taxon>Oscillospiraceae</taxon>
        <taxon>Pseudobacteroides</taxon>
    </lineage>
</organism>
<dbReference type="eggNOG" id="COG1396">
    <property type="taxonomic scope" value="Bacteria"/>
</dbReference>
<feature type="domain" description="HTH cro/C1-type" evidence="3">
    <location>
        <begin position="11"/>
        <end position="65"/>
    </location>
</feature>
<evidence type="ECO:0000256" key="2">
    <source>
        <dbReference type="SAM" id="MobiDB-lite"/>
    </source>
</evidence>
<proteinExistence type="predicted"/>
<dbReference type="Gene3D" id="1.10.260.40">
    <property type="entry name" value="lambda repressor-like DNA-binding domains"/>
    <property type="match status" value="1"/>
</dbReference>
<dbReference type="SMART" id="SM00530">
    <property type="entry name" value="HTH_XRE"/>
    <property type="match status" value="1"/>
</dbReference>
<name>A0A0L6JT93_9FIRM</name>
<keyword evidence="5" id="KW-1185">Reference proteome</keyword>
<dbReference type="OrthoDB" id="1651614at2"/>
<dbReference type="PANTHER" id="PTHR46797">
    <property type="entry name" value="HTH-TYPE TRANSCRIPTIONAL REGULATOR"/>
    <property type="match status" value="1"/>
</dbReference>
<evidence type="ECO:0000313" key="4">
    <source>
        <dbReference type="EMBL" id="KNY29071.1"/>
    </source>
</evidence>
<accession>A0A0L6JT93</accession>
<dbReference type="InterPro" id="IPR010982">
    <property type="entry name" value="Lambda_DNA-bd_dom_sf"/>
</dbReference>
<sequence length="67" mass="7602">MPIRKEVGQNIRKERDRKRMSQEELAGLAGTTQEYISRIENGTRNPSMDLLYNIAGALKCPVKRLVG</sequence>
<evidence type="ECO:0000256" key="1">
    <source>
        <dbReference type="ARBA" id="ARBA00023125"/>
    </source>
</evidence>
<feature type="region of interest" description="Disordered" evidence="2">
    <location>
        <begin position="1"/>
        <end position="21"/>
    </location>
</feature>
<dbReference type="AlphaFoldDB" id="A0A0L6JT93"/>
<evidence type="ECO:0000313" key="5">
    <source>
        <dbReference type="Proteomes" id="UP000036923"/>
    </source>
</evidence>
<dbReference type="PROSITE" id="PS50943">
    <property type="entry name" value="HTH_CROC1"/>
    <property type="match status" value="1"/>
</dbReference>
<reference evidence="5" key="1">
    <citation type="submission" date="2015-07" db="EMBL/GenBank/DDBJ databases">
        <title>Near-Complete Genome Sequence of the Cellulolytic Bacterium Bacteroides (Pseudobacteroides) cellulosolvens ATCC 35603.</title>
        <authorList>
            <person name="Dassa B."/>
            <person name="Utturkar S.M."/>
            <person name="Klingeman D.M."/>
            <person name="Hurt R.A."/>
            <person name="Keller M."/>
            <person name="Xu J."/>
            <person name="Reddy Y.H.K."/>
            <person name="Borovok I."/>
            <person name="Grinberg I.R."/>
            <person name="Lamed R."/>
            <person name="Zhivin O."/>
            <person name="Bayer E.A."/>
            <person name="Brown S.D."/>
        </authorList>
    </citation>
    <scope>NUCLEOTIDE SEQUENCE [LARGE SCALE GENOMIC DNA]</scope>
    <source>
        <strain evidence="5">DSM 2933</strain>
    </source>
</reference>
<dbReference type="GO" id="GO:0003677">
    <property type="term" value="F:DNA binding"/>
    <property type="evidence" value="ECO:0007669"/>
    <property type="project" value="UniProtKB-KW"/>
</dbReference>
<protein>
    <submittedName>
        <fullName evidence="4">Transcriptional regulator, XRE family</fullName>
    </submittedName>
</protein>
<dbReference type="RefSeq" id="WP_010244691.1">
    <property type="nucleotide sequence ID" value="NZ_JQKC01000005.1"/>
</dbReference>